<evidence type="ECO:0000313" key="2">
    <source>
        <dbReference type="EMBL" id="OLQ71105.1"/>
    </source>
</evidence>
<dbReference type="OrthoDB" id="5814389at2"/>
<dbReference type="RefSeq" id="WP_075767384.1">
    <property type="nucleotide sequence ID" value="NZ_MJIL01000095.1"/>
</dbReference>
<proteinExistence type="predicted"/>
<feature type="chain" id="PRO_5012864566" evidence="1">
    <location>
        <begin position="27"/>
        <end position="175"/>
    </location>
</feature>
<comment type="caution">
    <text evidence="2">The sequence shown here is derived from an EMBL/GenBank/DDBJ whole genome shotgun (WGS) entry which is preliminary data.</text>
</comment>
<protein>
    <submittedName>
        <fullName evidence="2">Uncharacterized protein</fullName>
    </submittedName>
</protein>
<dbReference type="Proteomes" id="UP000186905">
    <property type="component" value="Unassembled WGS sequence"/>
</dbReference>
<reference evidence="2 3" key="1">
    <citation type="submission" date="2016-09" db="EMBL/GenBank/DDBJ databases">
        <title>Photobacterium proteolyticum sp. nov. a protease producing bacterium isolated from ocean sediments of Laizhou Bay.</title>
        <authorList>
            <person name="Li Y."/>
        </authorList>
    </citation>
    <scope>NUCLEOTIDE SEQUENCE [LARGE SCALE GENOMIC DNA]</scope>
    <source>
        <strain evidence="2 3">13-12</strain>
    </source>
</reference>
<evidence type="ECO:0000256" key="1">
    <source>
        <dbReference type="SAM" id="SignalP"/>
    </source>
</evidence>
<dbReference type="EMBL" id="MJIL01000095">
    <property type="protein sequence ID" value="OLQ71105.1"/>
    <property type="molecule type" value="Genomic_DNA"/>
</dbReference>
<name>A0A1Q9G9W0_9GAMM</name>
<accession>A0A1Q9G9W0</accession>
<evidence type="ECO:0000313" key="3">
    <source>
        <dbReference type="Proteomes" id="UP000186905"/>
    </source>
</evidence>
<keyword evidence="3" id="KW-1185">Reference proteome</keyword>
<sequence>MCCFIFMRWFKKATLFLYVFSFHTQAELLPTSTTQLNEKSCRLDLYHLTKNENKKFESSLQLAMITDNIHRQRYVAIKADINHPQGFENISYYRMGQPVEIFTANWRKKRDEYSVTRLVMLGGTSDKQAFDVFTKLVKQDKGHLELRASNKRYHFTANNKDLNDFLGCLNQHYRN</sequence>
<gene>
    <name evidence="2" type="ORF">BIT28_02730</name>
</gene>
<organism evidence="2 3">
    <name type="scientific">Photobacterium proteolyticum</name>
    <dbReference type="NCBI Taxonomy" id="1903952"/>
    <lineage>
        <taxon>Bacteria</taxon>
        <taxon>Pseudomonadati</taxon>
        <taxon>Pseudomonadota</taxon>
        <taxon>Gammaproteobacteria</taxon>
        <taxon>Vibrionales</taxon>
        <taxon>Vibrionaceae</taxon>
        <taxon>Photobacterium</taxon>
    </lineage>
</organism>
<keyword evidence="1" id="KW-0732">Signal</keyword>
<dbReference type="AlphaFoldDB" id="A0A1Q9G9W0"/>
<feature type="signal peptide" evidence="1">
    <location>
        <begin position="1"/>
        <end position="26"/>
    </location>
</feature>